<dbReference type="PANTHER" id="PTHR43618">
    <property type="entry name" value="7-ALPHA-HYDROXYSTEROID DEHYDROGENASE"/>
    <property type="match status" value="1"/>
</dbReference>
<dbReference type="Gene3D" id="3.40.50.720">
    <property type="entry name" value="NAD(P)-binding Rossmann-like Domain"/>
    <property type="match status" value="1"/>
</dbReference>
<dbReference type="GO" id="GO:0016491">
    <property type="term" value="F:oxidoreductase activity"/>
    <property type="evidence" value="ECO:0007669"/>
    <property type="project" value="UniProtKB-KW"/>
</dbReference>
<name>A0A8T9CMM1_9HELO</name>
<dbReference type="Pfam" id="PF00106">
    <property type="entry name" value="adh_short"/>
    <property type="match status" value="1"/>
</dbReference>
<evidence type="ECO:0000313" key="5">
    <source>
        <dbReference type="Proteomes" id="UP000469558"/>
    </source>
</evidence>
<dbReference type="InterPro" id="IPR052178">
    <property type="entry name" value="Sec_Metab_Biosynth_SDR"/>
</dbReference>
<dbReference type="AlphaFoldDB" id="A0A8T9CMM1"/>
<evidence type="ECO:0000256" key="2">
    <source>
        <dbReference type="ARBA" id="ARBA00022857"/>
    </source>
</evidence>
<dbReference type="Pfam" id="PF13561">
    <property type="entry name" value="adh_short_C2"/>
    <property type="match status" value="1"/>
</dbReference>
<gene>
    <name evidence="4" type="primary">rhlG_0</name>
    <name evidence="4" type="ORF">LSUE1_G000476</name>
</gene>
<protein>
    <submittedName>
        <fullName evidence="4">Rhamnolipids biosynthesis 3-oxoacyl-[acyl-carrier-protein] reductase</fullName>
    </submittedName>
</protein>
<comment type="similarity">
    <text evidence="1">Belongs to the short-chain dehydrogenases/reductases (SDR) family.</text>
</comment>
<keyword evidence="3" id="KW-0560">Oxidoreductase</keyword>
<keyword evidence="2" id="KW-0521">NADP</keyword>
<dbReference type="PRINTS" id="PR00081">
    <property type="entry name" value="GDHRDH"/>
</dbReference>
<dbReference type="PANTHER" id="PTHR43618:SF8">
    <property type="entry name" value="7ALPHA-HYDROXYSTEROID DEHYDROGENASE"/>
    <property type="match status" value="1"/>
</dbReference>
<dbReference type="InterPro" id="IPR036291">
    <property type="entry name" value="NAD(P)-bd_dom_sf"/>
</dbReference>
<sequence>MARLLSQNMFDVNGRTVLIMGGGSGIGRMLAKGFSVNGANTVFVDIDENFLLEAKKEAEDLAKTVGVDAKVHTIKGDLSSKEGVQAVIANFLQTHATLDTIIHRAAYRHMNVIPFKHGESLETLQTATSSASWDLWSHAFQLNVLAPYFLTAGLITLLGDAARKGDGRGSVILFSSPASVHNHQFVPAYQTSKAAVDHLTRIIAAEFADFYRAYTYLSLLFSMIVELTYVVRVNAISPGIVPSGMSDVNDPASNLHLAKESPARRAGGEDMAGTAIWLSSKAGSFMDGEIVRIDGGRLLVLKGVISHHD</sequence>
<dbReference type="Proteomes" id="UP000469558">
    <property type="component" value="Unassembled WGS sequence"/>
</dbReference>
<evidence type="ECO:0000256" key="3">
    <source>
        <dbReference type="ARBA" id="ARBA00023002"/>
    </source>
</evidence>
<dbReference type="SUPFAM" id="SSF51735">
    <property type="entry name" value="NAD(P)-binding Rossmann-fold domains"/>
    <property type="match status" value="1"/>
</dbReference>
<proteinExistence type="inferred from homology"/>
<accession>A0A8T9CMM1</accession>
<dbReference type="OrthoDB" id="2898618at2759"/>
<evidence type="ECO:0000256" key="1">
    <source>
        <dbReference type="ARBA" id="ARBA00006484"/>
    </source>
</evidence>
<dbReference type="EMBL" id="QGMK01000008">
    <property type="protein sequence ID" value="TVY85430.1"/>
    <property type="molecule type" value="Genomic_DNA"/>
</dbReference>
<reference evidence="4 5" key="1">
    <citation type="submission" date="2018-05" db="EMBL/GenBank/DDBJ databases">
        <title>Genome sequencing and assembly of the regulated plant pathogen Lachnellula willkommii and related sister species for the development of diagnostic species identification markers.</title>
        <authorList>
            <person name="Giroux E."/>
            <person name="Bilodeau G."/>
        </authorList>
    </citation>
    <scope>NUCLEOTIDE SEQUENCE [LARGE SCALE GENOMIC DNA]</scope>
    <source>
        <strain evidence="4 5">CBS 268.59</strain>
    </source>
</reference>
<organism evidence="4 5">
    <name type="scientific">Lachnellula suecica</name>
    <dbReference type="NCBI Taxonomy" id="602035"/>
    <lineage>
        <taxon>Eukaryota</taxon>
        <taxon>Fungi</taxon>
        <taxon>Dikarya</taxon>
        <taxon>Ascomycota</taxon>
        <taxon>Pezizomycotina</taxon>
        <taxon>Leotiomycetes</taxon>
        <taxon>Helotiales</taxon>
        <taxon>Lachnaceae</taxon>
        <taxon>Lachnellula</taxon>
    </lineage>
</organism>
<dbReference type="InterPro" id="IPR002347">
    <property type="entry name" value="SDR_fam"/>
</dbReference>
<comment type="caution">
    <text evidence="4">The sequence shown here is derived from an EMBL/GenBank/DDBJ whole genome shotgun (WGS) entry which is preliminary data.</text>
</comment>
<keyword evidence="5" id="KW-1185">Reference proteome</keyword>
<evidence type="ECO:0000313" key="4">
    <source>
        <dbReference type="EMBL" id="TVY85430.1"/>
    </source>
</evidence>